<evidence type="ECO:0000256" key="3">
    <source>
        <dbReference type="ARBA" id="ARBA00022692"/>
    </source>
</evidence>
<sequence length="445" mass="49220">MDEYTMQNGFIKNSLLNFNRNILAILLGFASSIIIARALGPEKQGIYTLVVLLPSMLFTFLNIGISSASVYYIGREKYSLGTIVSTNVFLALVISVISIIVGVLCIGLFKDVFFKSVPVAYLLLILSSLPFLFVTSFLQAVFQGLQAFGIFNLVSICGSIANLLFLAVGVLFLKLGVMGAITSFLASAITPLLLLIVFLKKRHIPIGAKYVSKEFIKDCLMYGYKAHLSNILAFLNYRIDILIISYFLSPMAVGVYNVAVSIAEKLWIVSQPVSAVLFPRISSSKDDAERNGLTAKVTRNVLFLSIVVGIGLFFVSDLLIGIMFGEKYEAASKLIKILLIGITLFSAERILSNDLAGRGKPELNLYTSLFTVVINIILNLLFIPKWSFYGAATATSVAYSLTFILKVWLFCRTTGSDVFSLLFINRMDIELYKSFSNKLIRREKN</sequence>
<feature type="transmembrane region" description="Helical" evidence="6">
    <location>
        <begin position="121"/>
        <end position="142"/>
    </location>
</feature>
<dbReference type="Proteomes" id="UP001589785">
    <property type="component" value="Unassembled WGS sequence"/>
</dbReference>
<dbReference type="EMBL" id="JBHLVN010000033">
    <property type="protein sequence ID" value="MFC0297355.1"/>
    <property type="molecule type" value="Genomic_DNA"/>
</dbReference>
<keyword evidence="4 6" id="KW-1133">Transmembrane helix</keyword>
<gene>
    <name evidence="7" type="ORF">ACFFHQ_07905</name>
</gene>
<keyword evidence="5 6" id="KW-0472">Membrane</keyword>
<evidence type="ECO:0000256" key="6">
    <source>
        <dbReference type="SAM" id="Phobius"/>
    </source>
</evidence>
<feature type="transmembrane region" description="Helical" evidence="6">
    <location>
        <begin position="179"/>
        <end position="199"/>
    </location>
</feature>
<dbReference type="InterPro" id="IPR050833">
    <property type="entry name" value="Poly_Biosynth_Transport"/>
</dbReference>
<evidence type="ECO:0000313" key="7">
    <source>
        <dbReference type="EMBL" id="MFC0297355.1"/>
    </source>
</evidence>
<feature type="transmembrane region" description="Helical" evidence="6">
    <location>
        <begin position="46"/>
        <end position="74"/>
    </location>
</feature>
<feature type="transmembrane region" description="Helical" evidence="6">
    <location>
        <begin position="388"/>
        <end position="411"/>
    </location>
</feature>
<accession>A0ABV6GS91</accession>
<name>A0ABV6GS91_9BACL</name>
<feature type="transmembrane region" description="Helical" evidence="6">
    <location>
        <begin position="21"/>
        <end position="40"/>
    </location>
</feature>
<keyword evidence="3 6" id="KW-0812">Transmembrane</keyword>
<dbReference type="PANTHER" id="PTHR30250">
    <property type="entry name" value="PST FAMILY PREDICTED COLANIC ACID TRANSPORTER"/>
    <property type="match status" value="1"/>
</dbReference>
<feature type="transmembrane region" description="Helical" evidence="6">
    <location>
        <begin position="330"/>
        <end position="351"/>
    </location>
</feature>
<evidence type="ECO:0000313" key="8">
    <source>
        <dbReference type="Proteomes" id="UP001589785"/>
    </source>
</evidence>
<comment type="subcellular location">
    <subcellularLocation>
        <location evidence="1">Cell membrane</location>
        <topology evidence="1">Multi-pass membrane protein</topology>
    </subcellularLocation>
</comment>
<protein>
    <submittedName>
        <fullName evidence="7">Flippase</fullName>
    </submittedName>
</protein>
<organism evidence="7 8">
    <name type="scientific">Geobacillus jurassicus</name>
    <dbReference type="NCBI Taxonomy" id="235932"/>
    <lineage>
        <taxon>Bacteria</taxon>
        <taxon>Bacillati</taxon>
        <taxon>Bacillota</taxon>
        <taxon>Bacilli</taxon>
        <taxon>Bacillales</taxon>
        <taxon>Anoxybacillaceae</taxon>
        <taxon>Geobacillus</taxon>
    </lineage>
</organism>
<keyword evidence="8" id="KW-1185">Reference proteome</keyword>
<dbReference type="PANTHER" id="PTHR30250:SF28">
    <property type="entry name" value="POLYSACCHARIDE BIOSYNTHESIS PROTEIN"/>
    <property type="match status" value="1"/>
</dbReference>
<comment type="caution">
    <text evidence="7">The sequence shown here is derived from an EMBL/GenBank/DDBJ whole genome shotgun (WGS) entry which is preliminary data.</text>
</comment>
<feature type="transmembrane region" description="Helical" evidence="6">
    <location>
        <begin position="363"/>
        <end position="382"/>
    </location>
</feature>
<feature type="transmembrane region" description="Helical" evidence="6">
    <location>
        <begin position="149"/>
        <end position="173"/>
    </location>
</feature>
<dbReference type="CDD" id="cd13128">
    <property type="entry name" value="MATE_Wzx_like"/>
    <property type="match status" value="1"/>
</dbReference>
<feature type="transmembrane region" description="Helical" evidence="6">
    <location>
        <begin position="301"/>
        <end position="324"/>
    </location>
</feature>
<feature type="transmembrane region" description="Helical" evidence="6">
    <location>
        <begin position="86"/>
        <end position="109"/>
    </location>
</feature>
<evidence type="ECO:0000256" key="4">
    <source>
        <dbReference type="ARBA" id="ARBA00022989"/>
    </source>
</evidence>
<reference evidence="7 8" key="1">
    <citation type="submission" date="2024-09" db="EMBL/GenBank/DDBJ databases">
        <authorList>
            <person name="Sun Q."/>
            <person name="Mori K."/>
        </authorList>
    </citation>
    <scope>NUCLEOTIDE SEQUENCE [LARGE SCALE GENOMIC DNA]</scope>
    <source>
        <strain evidence="7 8">CCM 7224</strain>
    </source>
</reference>
<proteinExistence type="predicted"/>
<dbReference type="RefSeq" id="WP_388052829.1">
    <property type="nucleotide sequence ID" value="NZ_JBHUHE010000001.1"/>
</dbReference>
<evidence type="ECO:0000256" key="1">
    <source>
        <dbReference type="ARBA" id="ARBA00004651"/>
    </source>
</evidence>
<dbReference type="Pfam" id="PF13440">
    <property type="entry name" value="Polysacc_synt_3"/>
    <property type="match status" value="1"/>
</dbReference>
<evidence type="ECO:0000256" key="5">
    <source>
        <dbReference type="ARBA" id="ARBA00023136"/>
    </source>
</evidence>
<evidence type="ECO:0000256" key="2">
    <source>
        <dbReference type="ARBA" id="ARBA00022475"/>
    </source>
</evidence>
<keyword evidence="2" id="KW-1003">Cell membrane</keyword>